<dbReference type="HOGENOM" id="CLU_481586_0_0_1"/>
<name>A0A0D2IPZ3_9EURO</name>
<dbReference type="InterPro" id="IPR012338">
    <property type="entry name" value="Beta-lactam/transpept-like"/>
</dbReference>
<organism evidence="4 5">
    <name type="scientific">Rhinocladiella mackenziei CBS 650.93</name>
    <dbReference type="NCBI Taxonomy" id="1442369"/>
    <lineage>
        <taxon>Eukaryota</taxon>
        <taxon>Fungi</taxon>
        <taxon>Dikarya</taxon>
        <taxon>Ascomycota</taxon>
        <taxon>Pezizomycotina</taxon>
        <taxon>Eurotiomycetes</taxon>
        <taxon>Chaetothyriomycetidae</taxon>
        <taxon>Chaetothyriales</taxon>
        <taxon>Herpotrichiellaceae</taxon>
        <taxon>Rhinocladiella</taxon>
    </lineage>
</organism>
<dbReference type="GeneID" id="25294199"/>
<dbReference type="EMBL" id="KN847478">
    <property type="protein sequence ID" value="KIX05256.1"/>
    <property type="molecule type" value="Genomic_DNA"/>
</dbReference>
<dbReference type="VEuPathDB" id="FungiDB:Z518_06128"/>
<evidence type="ECO:0000256" key="1">
    <source>
        <dbReference type="ARBA" id="ARBA00038215"/>
    </source>
</evidence>
<dbReference type="Pfam" id="PF00144">
    <property type="entry name" value="Beta-lactamase"/>
    <property type="match status" value="1"/>
</dbReference>
<dbReference type="RefSeq" id="XP_013272392.1">
    <property type="nucleotide sequence ID" value="XM_013416938.1"/>
</dbReference>
<dbReference type="PANTHER" id="PTHR46825">
    <property type="entry name" value="D-ALANYL-D-ALANINE-CARBOXYPEPTIDASE/ENDOPEPTIDASE AMPH"/>
    <property type="match status" value="1"/>
</dbReference>
<gene>
    <name evidence="4" type="ORF">Z518_06128</name>
</gene>
<evidence type="ECO:0000256" key="2">
    <source>
        <dbReference type="SAM" id="MobiDB-lite"/>
    </source>
</evidence>
<proteinExistence type="inferred from homology"/>
<sequence length="564" mass="63496">MSSRYLESHLRNIFQKASLQDSFDINDSKHRREIQKLVNVSAYPQVSLCMYTNGKLIKRTFYSNGSIQPTTSEQAGAVSHEHSTPVPEPEAPSRESKCLFAIGSYSKIFVDIIYIRLFENGTMKKLGIAWTDSAIATFNELRRRNNKPGMKMPSRNPSIEQLLLHWDAFAPMDASFIAPDETFLGTKQQFIKIAPRMTDEYFQKNDNKHYLYSNANHIFAVMLLEELLRKPFFEIAQEYLFGPMGMTHTAADQKSLERLRSERAEILEGYRIRADMSSSPRPQGHNYLSDGVEVASMGAWSCVDDLAKLLQGLLDAYNGHKSSFTKAEADLFFSPAAGEDEPETSPAGIYCPLDSEFAGAQSLSRSLQSTSSYTLGTHKGKSKYVHYKGGTVDGFTSTVYISHLDNTFVIVLGNGAGPVDVTSHIASYILEKVFALYPEAAIYDHVEQERERNCNRIRAFEDMDNMETATWSNDMTRFAGRYVCHQDLQKIEIYEDGGAILRVQDKCSGRMVVGASESKIRLFPGDDGFGLDRWSVWEDLSFSEEERSGINVLVSGDGRVFYVE</sequence>
<accession>A0A0D2IPZ3</accession>
<keyword evidence="5" id="KW-1185">Reference proteome</keyword>
<comment type="similarity">
    <text evidence="1">Belongs to the peptidase S12 family.</text>
</comment>
<dbReference type="InterPro" id="IPR050491">
    <property type="entry name" value="AmpC-like"/>
</dbReference>
<reference evidence="4 5" key="1">
    <citation type="submission" date="2015-01" db="EMBL/GenBank/DDBJ databases">
        <title>The Genome Sequence of Rhinocladiella mackenzie CBS 650.93.</title>
        <authorList>
            <consortium name="The Broad Institute Genomics Platform"/>
            <person name="Cuomo C."/>
            <person name="de Hoog S."/>
            <person name="Gorbushina A."/>
            <person name="Stielow B."/>
            <person name="Teixiera M."/>
            <person name="Abouelleil A."/>
            <person name="Chapman S.B."/>
            <person name="Priest M."/>
            <person name="Young S.K."/>
            <person name="Wortman J."/>
            <person name="Nusbaum C."/>
            <person name="Birren B."/>
        </authorList>
    </citation>
    <scope>NUCLEOTIDE SEQUENCE [LARGE SCALE GENOMIC DNA]</scope>
    <source>
        <strain evidence="4 5">CBS 650.93</strain>
    </source>
</reference>
<dbReference type="OrthoDB" id="5946976at2759"/>
<protein>
    <recommendedName>
        <fullName evidence="3">Beta-lactamase-related domain-containing protein</fullName>
    </recommendedName>
</protein>
<dbReference type="InterPro" id="IPR001466">
    <property type="entry name" value="Beta-lactam-related"/>
</dbReference>
<evidence type="ECO:0000313" key="5">
    <source>
        <dbReference type="Proteomes" id="UP000053617"/>
    </source>
</evidence>
<evidence type="ECO:0000259" key="3">
    <source>
        <dbReference type="Pfam" id="PF00144"/>
    </source>
</evidence>
<dbReference type="Proteomes" id="UP000053617">
    <property type="component" value="Unassembled WGS sequence"/>
</dbReference>
<dbReference type="AlphaFoldDB" id="A0A0D2IPZ3"/>
<feature type="domain" description="Beta-lactamase-related" evidence="3">
    <location>
        <begin position="157"/>
        <end position="421"/>
    </location>
</feature>
<evidence type="ECO:0000313" key="4">
    <source>
        <dbReference type="EMBL" id="KIX05256.1"/>
    </source>
</evidence>
<dbReference type="Gene3D" id="3.40.710.10">
    <property type="entry name" value="DD-peptidase/beta-lactamase superfamily"/>
    <property type="match status" value="1"/>
</dbReference>
<dbReference type="SUPFAM" id="SSF56601">
    <property type="entry name" value="beta-lactamase/transpeptidase-like"/>
    <property type="match status" value="1"/>
</dbReference>
<dbReference type="PANTHER" id="PTHR46825:SF9">
    <property type="entry name" value="BETA-LACTAMASE-RELATED DOMAIN-CONTAINING PROTEIN"/>
    <property type="match status" value="1"/>
</dbReference>
<feature type="region of interest" description="Disordered" evidence="2">
    <location>
        <begin position="71"/>
        <end position="92"/>
    </location>
</feature>